<comment type="caution">
    <text evidence="9">The sequence shown here is derived from an EMBL/GenBank/DDBJ whole genome shotgun (WGS) entry which is preliminary data.</text>
</comment>
<dbReference type="SUPFAM" id="SSF161098">
    <property type="entry name" value="MetI-like"/>
    <property type="match status" value="1"/>
</dbReference>
<keyword evidence="4 7" id="KW-0812">Transmembrane</keyword>
<reference evidence="9 10" key="1">
    <citation type="submission" date="2019-06" db="EMBL/GenBank/DDBJ databases">
        <title>Genome sequence of Litorilinea aerophila BAA-2444.</title>
        <authorList>
            <person name="Maclea K.S."/>
            <person name="Maurais E.G."/>
            <person name="Iannazzi L.C."/>
        </authorList>
    </citation>
    <scope>NUCLEOTIDE SEQUENCE [LARGE SCALE GENOMIC DNA]</scope>
    <source>
        <strain evidence="9 10">ATCC BAA-2444</strain>
    </source>
</reference>
<evidence type="ECO:0000256" key="7">
    <source>
        <dbReference type="RuleBase" id="RU363032"/>
    </source>
</evidence>
<keyword evidence="5 7" id="KW-1133">Transmembrane helix</keyword>
<dbReference type="InterPro" id="IPR000515">
    <property type="entry name" value="MetI-like"/>
</dbReference>
<sequence length="301" mass="34115">MATQSNALRGLNRAQSTGRSRRAPFRGRDVALFVLACVLSVIFLFPFFWTVMSSLKSVQELNTFPPTWIPQDPQWVNYPKVLQRVPFLRWTYNSLLVVFLATLGTVLSASIVAYSFARFRYRGRDLIFMITLGTMMLPAQVTLIPQYVLFHKLGMVNTLYPLWLPAWFGGGAFAIFLIRQFILSLPRELDEAALIDGAGYFMIFWRILLPLCKPVLATITVITFIAVWNDFANPLIYLQLPEKFTLAVGLNYFKNFPEMGGEPTQHLLMAASVMMTAPIIALFFATQRYFVQGIVLSGIKG</sequence>
<evidence type="ECO:0000256" key="2">
    <source>
        <dbReference type="ARBA" id="ARBA00022448"/>
    </source>
</evidence>
<dbReference type="RefSeq" id="WP_141611496.1">
    <property type="nucleotide sequence ID" value="NZ_VIGC02000026.1"/>
</dbReference>
<evidence type="ECO:0000256" key="4">
    <source>
        <dbReference type="ARBA" id="ARBA00022692"/>
    </source>
</evidence>
<feature type="transmembrane region" description="Helical" evidence="7">
    <location>
        <begin position="266"/>
        <end position="285"/>
    </location>
</feature>
<feature type="transmembrane region" description="Helical" evidence="7">
    <location>
        <begin position="90"/>
        <end position="114"/>
    </location>
</feature>
<dbReference type="OrthoDB" id="9794684at2"/>
<dbReference type="Proteomes" id="UP000317371">
    <property type="component" value="Unassembled WGS sequence"/>
</dbReference>
<dbReference type="PROSITE" id="PS50928">
    <property type="entry name" value="ABC_TM1"/>
    <property type="match status" value="1"/>
</dbReference>
<name>A0A540VBS6_9CHLR</name>
<dbReference type="Gene3D" id="1.10.3720.10">
    <property type="entry name" value="MetI-like"/>
    <property type="match status" value="1"/>
</dbReference>
<dbReference type="InterPro" id="IPR035906">
    <property type="entry name" value="MetI-like_sf"/>
</dbReference>
<feature type="transmembrane region" description="Helical" evidence="7">
    <location>
        <begin position="126"/>
        <end position="150"/>
    </location>
</feature>
<feature type="transmembrane region" description="Helical" evidence="7">
    <location>
        <begin position="30"/>
        <end position="49"/>
    </location>
</feature>
<dbReference type="PANTHER" id="PTHR43744:SF12">
    <property type="entry name" value="ABC TRANSPORTER PERMEASE PROTEIN MG189-RELATED"/>
    <property type="match status" value="1"/>
</dbReference>
<dbReference type="CDD" id="cd06261">
    <property type="entry name" value="TM_PBP2"/>
    <property type="match status" value="1"/>
</dbReference>
<evidence type="ECO:0000313" key="9">
    <source>
        <dbReference type="EMBL" id="TQE94218.1"/>
    </source>
</evidence>
<dbReference type="PANTHER" id="PTHR43744">
    <property type="entry name" value="ABC TRANSPORTER PERMEASE PROTEIN MG189-RELATED-RELATED"/>
    <property type="match status" value="1"/>
</dbReference>
<dbReference type="InParanoid" id="A0A540VBS6"/>
<evidence type="ECO:0000313" key="10">
    <source>
        <dbReference type="Proteomes" id="UP000317371"/>
    </source>
</evidence>
<keyword evidence="6 7" id="KW-0472">Membrane</keyword>
<evidence type="ECO:0000259" key="8">
    <source>
        <dbReference type="PROSITE" id="PS50928"/>
    </source>
</evidence>
<dbReference type="EMBL" id="VIGC01000026">
    <property type="protein sequence ID" value="TQE94218.1"/>
    <property type="molecule type" value="Genomic_DNA"/>
</dbReference>
<protein>
    <submittedName>
        <fullName evidence="9">Carbohydrate ABC transporter permease</fullName>
    </submittedName>
</protein>
<comment type="subcellular location">
    <subcellularLocation>
        <location evidence="1 7">Cell membrane</location>
        <topology evidence="1 7">Multi-pass membrane protein</topology>
    </subcellularLocation>
</comment>
<gene>
    <name evidence="9" type="ORF">FKZ61_17720</name>
</gene>
<feature type="domain" description="ABC transmembrane type-1" evidence="8">
    <location>
        <begin position="91"/>
        <end position="286"/>
    </location>
</feature>
<keyword evidence="2 7" id="KW-0813">Transport</keyword>
<proteinExistence type="inferred from homology"/>
<keyword evidence="10" id="KW-1185">Reference proteome</keyword>
<evidence type="ECO:0000256" key="6">
    <source>
        <dbReference type="ARBA" id="ARBA00023136"/>
    </source>
</evidence>
<comment type="similarity">
    <text evidence="7">Belongs to the binding-protein-dependent transport system permease family.</text>
</comment>
<dbReference type="AlphaFoldDB" id="A0A540VBS6"/>
<keyword evidence="3" id="KW-1003">Cell membrane</keyword>
<organism evidence="9 10">
    <name type="scientific">Litorilinea aerophila</name>
    <dbReference type="NCBI Taxonomy" id="1204385"/>
    <lineage>
        <taxon>Bacteria</taxon>
        <taxon>Bacillati</taxon>
        <taxon>Chloroflexota</taxon>
        <taxon>Caldilineae</taxon>
        <taxon>Caldilineales</taxon>
        <taxon>Caldilineaceae</taxon>
        <taxon>Litorilinea</taxon>
    </lineage>
</organism>
<feature type="transmembrane region" description="Helical" evidence="7">
    <location>
        <begin position="203"/>
        <end position="228"/>
    </location>
</feature>
<dbReference type="Pfam" id="PF00528">
    <property type="entry name" value="BPD_transp_1"/>
    <property type="match status" value="1"/>
</dbReference>
<dbReference type="GO" id="GO:0005886">
    <property type="term" value="C:plasma membrane"/>
    <property type="evidence" value="ECO:0007669"/>
    <property type="project" value="UniProtKB-SubCell"/>
</dbReference>
<feature type="transmembrane region" description="Helical" evidence="7">
    <location>
        <begin position="162"/>
        <end position="182"/>
    </location>
</feature>
<dbReference type="GO" id="GO:0055085">
    <property type="term" value="P:transmembrane transport"/>
    <property type="evidence" value="ECO:0007669"/>
    <property type="project" value="InterPro"/>
</dbReference>
<accession>A0A540VBS6</accession>
<evidence type="ECO:0000256" key="1">
    <source>
        <dbReference type="ARBA" id="ARBA00004651"/>
    </source>
</evidence>
<evidence type="ECO:0000256" key="3">
    <source>
        <dbReference type="ARBA" id="ARBA00022475"/>
    </source>
</evidence>
<evidence type="ECO:0000256" key="5">
    <source>
        <dbReference type="ARBA" id="ARBA00022989"/>
    </source>
</evidence>